<evidence type="ECO:0000256" key="5">
    <source>
        <dbReference type="ARBA" id="ARBA00023002"/>
    </source>
</evidence>
<evidence type="ECO:0000256" key="2">
    <source>
        <dbReference type="ARBA" id="ARBA00007581"/>
    </source>
</evidence>
<evidence type="ECO:0000313" key="7">
    <source>
        <dbReference type="EMBL" id="MDO7848614.1"/>
    </source>
</evidence>
<dbReference type="EMBL" id="JAUQSX010000011">
    <property type="protein sequence ID" value="MDO7848614.1"/>
    <property type="molecule type" value="Genomic_DNA"/>
</dbReference>
<evidence type="ECO:0000313" key="8">
    <source>
        <dbReference type="Proteomes" id="UP001167796"/>
    </source>
</evidence>
<evidence type="ECO:0000256" key="4">
    <source>
        <dbReference type="ARBA" id="ARBA00022833"/>
    </source>
</evidence>
<organism evidence="7 8">
    <name type="scientific">Hymenobacter mellowenesis</name>
    <dbReference type="NCBI Taxonomy" id="3063995"/>
    <lineage>
        <taxon>Bacteria</taxon>
        <taxon>Pseudomonadati</taxon>
        <taxon>Bacteroidota</taxon>
        <taxon>Cytophagia</taxon>
        <taxon>Cytophagales</taxon>
        <taxon>Hymenobacteraceae</taxon>
        <taxon>Hymenobacter</taxon>
    </lineage>
</organism>
<dbReference type="EC" id="1.13.11.29" evidence="7"/>
<dbReference type="Gene3D" id="3.40.830.10">
    <property type="entry name" value="LigB-like"/>
    <property type="match status" value="1"/>
</dbReference>
<name>A0ABT9AH04_9BACT</name>
<evidence type="ECO:0000259" key="6">
    <source>
        <dbReference type="Pfam" id="PF02900"/>
    </source>
</evidence>
<sequence length="292" mass="32402">MQRRSVLKALALAPLLPPALNLQKLFAAAAGLPRTKLMPVLFVGHGSPMNAIEDNAFTRSLHQLRARLTPPKAIVVISAHWQTKGTFVTNNQRPPTIHDFEGFPPALERMQYPAPGKPDLAQAIVEHIHDVHGAADWGLDHGTWSILHHLYPQANIPVVQLSLDYSKPLAWHFDFARQLQFLRERGVLIIGSGNVVHNLQLSMPKLMAGDESAFDWATQFDHWVKGRLDQRDFKGLLAYQQTGRSGALAVPTLDHYLPLLYTAGLARPTEALTHTFEGVTFGGISMRTFQVG</sequence>
<dbReference type="Proteomes" id="UP001167796">
    <property type="component" value="Unassembled WGS sequence"/>
</dbReference>
<gene>
    <name evidence="7" type="primary">ygiD</name>
    <name evidence="7" type="ORF">Q5H92_19770</name>
</gene>
<dbReference type="CDD" id="cd07363">
    <property type="entry name" value="45_DOPA_Dioxygenase"/>
    <property type="match status" value="1"/>
</dbReference>
<evidence type="ECO:0000256" key="1">
    <source>
        <dbReference type="ARBA" id="ARBA00001947"/>
    </source>
</evidence>
<dbReference type="PANTHER" id="PTHR30096:SF0">
    <property type="entry name" value="4,5-DOPA DIOXYGENASE EXTRADIOL-LIKE PROTEIN"/>
    <property type="match status" value="1"/>
</dbReference>
<keyword evidence="5 7" id="KW-0560">Oxidoreductase</keyword>
<dbReference type="GO" id="GO:0050297">
    <property type="term" value="F:stizolobate synthase activity"/>
    <property type="evidence" value="ECO:0007669"/>
    <property type="project" value="UniProtKB-EC"/>
</dbReference>
<dbReference type="InterPro" id="IPR014436">
    <property type="entry name" value="Extradiol_dOase_DODA"/>
</dbReference>
<keyword evidence="7" id="KW-0223">Dioxygenase</keyword>
<dbReference type="RefSeq" id="WP_305013284.1">
    <property type="nucleotide sequence ID" value="NZ_JAUQSX010000011.1"/>
</dbReference>
<keyword evidence="8" id="KW-1185">Reference proteome</keyword>
<feature type="domain" description="Extradiol ring-cleavage dioxygenase class III enzyme subunit B" evidence="6">
    <location>
        <begin position="63"/>
        <end position="279"/>
    </location>
</feature>
<reference evidence="7" key="1">
    <citation type="submission" date="2023-07" db="EMBL/GenBank/DDBJ databases">
        <authorList>
            <person name="Kim M.K."/>
        </authorList>
    </citation>
    <scope>NUCLEOTIDE SEQUENCE</scope>
    <source>
        <strain evidence="7">M29</strain>
    </source>
</reference>
<comment type="caution">
    <text evidence="7">The sequence shown here is derived from an EMBL/GenBank/DDBJ whole genome shotgun (WGS) entry which is preliminary data.</text>
</comment>
<keyword evidence="3" id="KW-0479">Metal-binding</keyword>
<dbReference type="PANTHER" id="PTHR30096">
    <property type="entry name" value="4,5-DOPA DIOXYGENASE EXTRADIOL-LIKE PROTEIN"/>
    <property type="match status" value="1"/>
</dbReference>
<dbReference type="Pfam" id="PF02900">
    <property type="entry name" value="LigB"/>
    <property type="match status" value="1"/>
</dbReference>
<dbReference type="PIRSF" id="PIRSF006157">
    <property type="entry name" value="Doxgns_DODA"/>
    <property type="match status" value="1"/>
</dbReference>
<dbReference type="SUPFAM" id="SSF53213">
    <property type="entry name" value="LigB-like"/>
    <property type="match status" value="1"/>
</dbReference>
<comment type="cofactor">
    <cofactor evidence="1">
        <name>Zn(2+)</name>
        <dbReference type="ChEBI" id="CHEBI:29105"/>
    </cofactor>
</comment>
<protein>
    <submittedName>
        <fullName evidence="7">4,5-DOPA dioxygenase extradiol</fullName>
        <ecNumber evidence="7">1.13.11.29</ecNumber>
    </submittedName>
</protein>
<dbReference type="NCBIfam" id="NF007914">
    <property type="entry name" value="PRK10628.1"/>
    <property type="match status" value="1"/>
</dbReference>
<proteinExistence type="inferred from homology"/>
<comment type="similarity">
    <text evidence="2">Belongs to the DODA-type extradiol aromatic ring-opening dioxygenase family.</text>
</comment>
<dbReference type="InterPro" id="IPR004183">
    <property type="entry name" value="Xdiol_dOase_suB"/>
</dbReference>
<accession>A0ABT9AH04</accession>
<keyword evidence="4" id="KW-0862">Zinc</keyword>
<evidence type="ECO:0000256" key="3">
    <source>
        <dbReference type="ARBA" id="ARBA00022723"/>
    </source>
</evidence>